<dbReference type="PROSITE" id="PS50076">
    <property type="entry name" value="DNAJ_2"/>
    <property type="match status" value="1"/>
</dbReference>
<dbReference type="Pfam" id="PF00226">
    <property type="entry name" value="DnaJ"/>
    <property type="match status" value="1"/>
</dbReference>
<dbReference type="Gene3D" id="1.10.287.110">
    <property type="entry name" value="DnaJ domain"/>
    <property type="match status" value="1"/>
</dbReference>
<keyword evidence="1" id="KW-0143">Chaperone</keyword>
<organism evidence="3 4">
    <name type="scientific">Methylomonas methanica</name>
    <dbReference type="NCBI Taxonomy" id="421"/>
    <lineage>
        <taxon>Bacteria</taxon>
        <taxon>Pseudomonadati</taxon>
        <taxon>Pseudomonadota</taxon>
        <taxon>Gammaproteobacteria</taxon>
        <taxon>Methylococcales</taxon>
        <taxon>Methylococcaceae</taxon>
        <taxon>Methylomonas</taxon>
    </lineage>
</organism>
<keyword evidence="4" id="KW-1185">Reference proteome</keyword>
<proteinExistence type="predicted"/>
<name>A0ABY2CKW3_METMH</name>
<protein>
    <submittedName>
        <fullName evidence="3">DnaJ-like protein</fullName>
    </submittedName>
</protein>
<dbReference type="EMBL" id="SMCN01000012">
    <property type="protein sequence ID" value="TCV82601.1"/>
    <property type="molecule type" value="Genomic_DNA"/>
</dbReference>
<dbReference type="Proteomes" id="UP000295649">
    <property type="component" value="Unassembled WGS sequence"/>
</dbReference>
<gene>
    <name evidence="3" type="ORF">EDE11_11231</name>
</gene>
<evidence type="ECO:0000313" key="4">
    <source>
        <dbReference type="Proteomes" id="UP000295649"/>
    </source>
</evidence>
<dbReference type="CDD" id="cd06257">
    <property type="entry name" value="DnaJ"/>
    <property type="match status" value="1"/>
</dbReference>
<dbReference type="InterPro" id="IPR036869">
    <property type="entry name" value="J_dom_sf"/>
</dbReference>
<accession>A0ABY2CKW3</accession>
<sequence>MSAPYPVVIMTMKTRRYPLDDKSADDDEWVIWNGTLGLVTTVAIQRVEESASGRSAWLDEPFDMVGPFSFDELKTHGRISYAACIVMSRQRWQDDQVELRRESLKIRRATEQHINEKFERLYGGDRRYQVKHKPVNERQHRETLNLPIDGTLESSQIKAAFRRLAQKAHPDAGGSNEQFIRITEARNVLLKYVS</sequence>
<dbReference type="InterPro" id="IPR001623">
    <property type="entry name" value="DnaJ_domain"/>
</dbReference>
<dbReference type="SUPFAM" id="SSF46565">
    <property type="entry name" value="Chaperone J-domain"/>
    <property type="match status" value="1"/>
</dbReference>
<dbReference type="SMART" id="SM00271">
    <property type="entry name" value="DnaJ"/>
    <property type="match status" value="1"/>
</dbReference>
<evidence type="ECO:0000259" key="2">
    <source>
        <dbReference type="PROSITE" id="PS50076"/>
    </source>
</evidence>
<evidence type="ECO:0000256" key="1">
    <source>
        <dbReference type="ARBA" id="ARBA00023186"/>
    </source>
</evidence>
<evidence type="ECO:0000313" key="3">
    <source>
        <dbReference type="EMBL" id="TCV82601.1"/>
    </source>
</evidence>
<feature type="domain" description="J" evidence="2">
    <location>
        <begin position="139"/>
        <end position="194"/>
    </location>
</feature>
<reference evidence="3 4" key="1">
    <citation type="submission" date="2019-03" db="EMBL/GenBank/DDBJ databases">
        <title>Systems level insights into methane cycling in arid and semi-arid ecosystems.</title>
        <authorList>
            <person name="Kalyuzhnaya M."/>
        </authorList>
    </citation>
    <scope>NUCLEOTIDE SEQUENCE [LARGE SCALE GENOMIC DNA]</scope>
    <source>
        <strain evidence="3 4">S-1</strain>
    </source>
</reference>
<comment type="caution">
    <text evidence="3">The sequence shown here is derived from an EMBL/GenBank/DDBJ whole genome shotgun (WGS) entry which is preliminary data.</text>
</comment>